<name>A0A3M7RK45_BRAPC</name>
<organism evidence="1 2">
    <name type="scientific">Brachionus plicatilis</name>
    <name type="common">Marine rotifer</name>
    <name type="synonym">Brachionus muelleri</name>
    <dbReference type="NCBI Taxonomy" id="10195"/>
    <lineage>
        <taxon>Eukaryota</taxon>
        <taxon>Metazoa</taxon>
        <taxon>Spiralia</taxon>
        <taxon>Gnathifera</taxon>
        <taxon>Rotifera</taxon>
        <taxon>Eurotatoria</taxon>
        <taxon>Monogononta</taxon>
        <taxon>Pseudotrocha</taxon>
        <taxon>Ploima</taxon>
        <taxon>Brachionidae</taxon>
        <taxon>Brachionus</taxon>
    </lineage>
</organism>
<dbReference type="Proteomes" id="UP000276133">
    <property type="component" value="Unassembled WGS sequence"/>
</dbReference>
<evidence type="ECO:0000313" key="2">
    <source>
        <dbReference type="Proteomes" id="UP000276133"/>
    </source>
</evidence>
<dbReference type="AlphaFoldDB" id="A0A3M7RK45"/>
<reference evidence="1 2" key="1">
    <citation type="journal article" date="2018" name="Sci. Rep.">
        <title>Genomic signatures of local adaptation to the degree of environmental predictability in rotifers.</title>
        <authorList>
            <person name="Franch-Gras L."/>
            <person name="Hahn C."/>
            <person name="Garcia-Roger E.M."/>
            <person name="Carmona M.J."/>
            <person name="Serra M."/>
            <person name="Gomez A."/>
        </authorList>
    </citation>
    <scope>NUCLEOTIDE SEQUENCE [LARGE SCALE GENOMIC DNA]</scope>
    <source>
        <strain evidence="1">HYR1</strain>
    </source>
</reference>
<gene>
    <name evidence="1" type="ORF">BpHYR1_025340</name>
</gene>
<proteinExistence type="predicted"/>
<comment type="caution">
    <text evidence="1">The sequence shown here is derived from an EMBL/GenBank/DDBJ whole genome shotgun (WGS) entry which is preliminary data.</text>
</comment>
<dbReference type="EMBL" id="REGN01003220">
    <property type="protein sequence ID" value="RNA23770.1"/>
    <property type="molecule type" value="Genomic_DNA"/>
</dbReference>
<accession>A0A3M7RK45</accession>
<keyword evidence="2" id="KW-1185">Reference proteome</keyword>
<sequence>MFIKISNVYCFNSFVHMINIYQEGMKWKADHIQQVYRVFFLLLITSHMRFSVSRLLLDKPDYRAHIFHQNSYHNILNYPNIVLIQKKNLIVQNILLWLKKMLKIEINVYLLIFSFFKNNISYANLGKTIFFISVILLNSS</sequence>
<evidence type="ECO:0000313" key="1">
    <source>
        <dbReference type="EMBL" id="RNA23770.1"/>
    </source>
</evidence>
<protein>
    <submittedName>
        <fullName evidence="1">Uncharacterized protein</fullName>
    </submittedName>
</protein>